<dbReference type="STRING" id="1454006.AW14_14740"/>
<dbReference type="AlphaFoldDB" id="A0A0C5WD67"/>
<dbReference type="EMBL" id="CP007202">
    <property type="protein sequence ID" value="AJR05028.1"/>
    <property type="molecule type" value="Genomic_DNA"/>
</dbReference>
<reference evidence="3 4" key="1">
    <citation type="submission" date="2014-02" db="EMBL/GenBank/DDBJ databases">
        <authorList>
            <person name="Young C.-C."/>
            <person name="Hameed A."/>
            <person name="Huang H.-C."/>
            <person name="Shahina M."/>
        </authorList>
    </citation>
    <scope>NUCLEOTIDE SEQUENCE [LARGE SCALE GENOMIC DNA]</scope>
    <source>
        <strain evidence="3 4">CC-SAMT-1</strain>
    </source>
</reference>
<feature type="chain" id="PRO_5002184310" description="Outer membrane protein beta-barrel domain-containing protein" evidence="1">
    <location>
        <begin position="24"/>
        <end position="210"/>
    </location>
</feature>
<dbReference type="KEGG" id="sze:AW14_14740"/>
<keyword evidence="4" id="KW-1185">Reference proteome</keyword>
<evidence type="ECO:0000256" key="1">
    <source>
        <dbReference type="SAM" id="SignalP"/>
    </source>
</evidence>
<evidence type="ECO:0000313" key="3">
    <source>
        <dbReference type="EMBL" id="AJR05028.1"/>
    </source>
</evidence>
<protein>
    <recommendedName>
        <fullName evidence="2">Outer membrane protein beta-barrel domain-containing protein</fullName>
    </recommendedName>
</protein>
<dbReference type="Proteomes" id="UP000032229">
    <property type="component" value="Chromosome"/>
</dbReference>
<proteinExistence type="predicted"/>
<name>A0A0C5WD67_9FLAO</name>
<feature type="signal peptide" evidence="1">
    <location>
        <begin position="1"/>
        <end position="23"/>
    </location>
</feature>
<gene>
    <name evidence="3" type="ORF">AW14_14740</name>
</gene>
<evidence type="ECO:0000259" key="2">
    <source>
        <dbReference type="Pfam" id="PF13568"/>
    </source>
</evidence>
<feature type="domain" description="Outer membrane protein beta-barrel" evidence="2">
    <location>
        <begin position="18"/>
        <end position="182"/>
    </location>
</feature>
<keyword evidence="1" id="KW-0732">Signal</keyword>
<accession>A0A0C5WD67</accession>
<dbReference type="HOGENOM" id="CLU_082049_4_1_10"/>
<dbReference type="InterPro" id="IPR025665">
    <property type="entry name" value="Beta-barrel_OMP_2"/>
</dbReference>
<dbReference type="OrthoDB" id="947434at2"/>
<sequence length="210" mass="23779">MIKMKTIKIIFLFVFLVAQISNSQELQFGAKAGLNLTTISGDETEELEGKVSFHLGGYAELNISEKFTLQPEVLYSRQGTKESYDDDSFSSDYVYTFDYLNMPVMFKYYILESFSIELGSQIGVLISSKAEYQESEYNNSYTEDLKKFINAIDYGANIGFGYKLANGLNFSARYYLGLSNIKKDDNTDGTYDAGKLYNNVFQVSVGFTFN</sequence>
<dbReference type="Pfam" id="PF13568">
    <property type="entry name" value="OMP_b-brl_2"/>
    <property type="match status" value="1"/>
</dbReference>
<evidence type="ECO:0000313" key="4">
    <source>
        <dbReference type="Proteomes" id="UP000032229"/>
    </source>
</evidence>
<organism evidence="3 4">
    <name type="scientific">Siansivirga zeaxanthinifaciens CC-SAMT-1</name>
    <dbReference type="NCBI Taxonomy" id="1454006"/>
    <lineage>
        <taxon>Bacteria</taxon>
        <taxon>Pseudomonadati</taxon>
        <taxon>Bacteroidota</taxon>
        <taxon>Flavobacteriia</taxon>
        <taxon>Flavobacteriales</taxon>
        <taxon>Flavobacteriaceae</taxon>
        <taxon>Siansivirga</taxon>
    </lineage>
</organism>